<name>A0ABR3VQH5_HUMIN</name>
<dbReference type="SMART" id="SM00355">
    <property type="entry name" value="ZnF_C2H2"/>
    <property type="match status" value="2"/>
</dbReference>
<protein>
    <recommendedName>
        <fullName evidence="2">C2H2-type domain-containing protein</fullName>
    </recommendedName>
</protein>
<organism evidence="3 4">
    <name type="scientific">Humicola insolens</name>
    <name type="common">Soft-rot fungus</name>
    <dbReference type="NCBI Taxonomy" id="85995"/>
    <lineage>
        <taxon>Eukaryota</taxon>
        <taxon>Fungi</taxon>
        <taxon>Dikarya</taxon>
        <taxon>Ascomycota</taxon>
        <taxon>Pezizomycotina</taxon>
        <taxon>Sordariomycetes</taxon>
        <taxon>Sordariomycetidae</taxon>
        <taxon>Sordariales</taxon>
        <taxon>Chaetomiaceae</taxon>
        <taxon>Mycothermus</taxon>
    </lineage>
</organism>
<feature type="region of interest" description="Disordered" evidence="1">
    <location>
        <begin position="241"/>
        <end position="279"/>
    </location>
</feature>
<dbReference type="EMBL" id="JAZGSY010000022">
    <property type="protein sequence ID" value="KAL1843196.1"/>
    <property type="molecule type" value="Genomic_DNA"/>
</dbReference>
<sequence>MMLSDFVDDGLGAGWPSGPDVASELSGHDPFLFGDDTSHSVWSGLELGQADEALESMAPDPSPVQMPANLTVSGTGGNGTVDPKELTASEPNSLELGFFGLGISPGTHHPFQSLPAALDTPHPADAQPWNREVGPTASFREPLDSDPSSSDTGHPGRYRCDFPGCQSKRTFRLPSQLRKHQNNHLRRWKCPHCTEYKGGAERKDLARHVRKCHRDLAEVLGDKSLWKEEVLCPGCHKKMRSDNRKRHMRTCPAVRKSEGSDETIPPVSPSSSGRRRRSS</sequence>
<feature type="domain" description="C2H2-type" evidence="2">
    <location>
        <begin position="158"/>
        <end position="184"/>
    </location>
</feature>
<feature type="region of interest" description="Disordered" evidence="1">
    <location>
        <begin position="56"/>
        <end position="87"/>
    </location>
</feature>
<accession>A0ABR3VQH5</accession>
<feature type="domain" description="C2H2-type" evidence="2">
    <location>
        <begin position="188"/>
        <end position="213"/>
    </location>
</feature>
<evidence type="ECO:0000313" key="3">
    <source>
        <dbReference type="EMBL" id="KAL1843196.1"/>
    </source>
</evidence>
<dbReference type="Gene3D" id="3.30.160.60">
    <property type="entry name" value="Classic Zinc Finger"/>
    <property type="match status" value="1"/>
</dbReference>
<reference evidence="3 4" key="1">
    <citation type="journal article" date="2024" name="Commun. Biol.">
        <title>Comparative genomic analysis of thermophilic fungi reveals convergent evolutionary adaptations and gene losses.</title>
        <authorList>
            <person name="Steindorff A.S."/>
            <person name="Aguilar-Pontes M.V."/>
            <person name="Robinson A.J."/>
            <person name="Andreopoulos B."/>
            <person name="LaButti K."/>
            <person name="Kuo A."/>
            <person name="Mondo S."/>
            <person name="Riley R."/>
            <person name="Otillar R."/>
            <person name="Haridas S."/>
            <person name="Lipzen A."/>
            <person name="Grimwood J."/>
            <person name="Schmutz J."/>
            <person name="Clum A."/>
            <person name="Reid I.D."/>
            <person name="Moisan M.C."/>
            <person name="Butler G."/>
            <person name="Nguyen T.T.M."/>
            <person name="Dewar K."/>
            <person name="Conant G."/>
            <person name="Drula E."/>
            <person name="Henrissat B."/>
            <person name="Hansel C."/>
            <person name="Singer S."/>
            <person name="Hutchinson M.I."/>
            <person name="de Vries R.P."/>
            <person name="Natvig D.O."/>
            <person name="Powell A.J."/>
            <person name="Tsang A."/>
            <person name="Grigoriev I.V."/>
        </authorList>
    </citation>
    <scope>NUCLEOTIDE SEQUENCE [LARGE SCALE GENOMIC DNA]</scope>
    <source>
        <strain evidence="3 4">CBS 620.91</strain>
    </source>
</reference>
<feature type="region of interest" description="Disordered" evidence="1">
    <location>
        <begin position="115"/>
        <end position="159"/>
    </location>
</feature>
<evidence type="ECO:0000256" key="1">
    <source>
        <dbReference type="SAM" id="MobiDB-lite"/>
    </source>
</evidence>
<dbReference type="InterPro" id="IPR013087">
    <property type="entry name" value="Znf_C2H2_type"/>
</dbReference>
<comment type="caution">
    <text evidence="3">The sequence shown here is derived from an EMBL/GenBank/DDBJ whole genome shotgun (WGS) entry which is preliminary data.</text>
</comment>
<proteinExistence type="predicted"/>
<evidence type="ECO:0000313" key="4">
    <source>
        <dbReference type="Proteomes" id="UP001583172"/>
    </source>
</evidence>
<dbReference type="Proteomes" id="UP001583172">
    <property type="component" value="Unassembled WGS sequence"/>
</dbReference>
<keyword evidence="4" id="KW-1185">Reference proteome</keyword>
<evidence type="ECO:0000259" key="2">
    <source>
        <dbReference type="SMART" id="SM00355"/>
    </source>
</evidence>
<gene>
    <name evidence="3" type="ORF">VTJ49DRAFT_2747</name>
</gene>